<proteinExistence type="predicted"/>
<dbReference type="EMBL" id="CP046475">
    <property type="protein sequence ID" value="QGX08845.1"/>
    <property type="molecule type" value="Genomic_DNA"/>
</dbReference>
<dbReference type="KEGG" id="jme:EEW87_17725"/>
<name>A0A650GFT2_9MICO</name>
<dbReference type="Proteomes" id="UP000271708">
    <property type="component" value="Plasmid unnamed"/>
</dbReference>
<dbReference type="RefSeq" id="WP_123093664.1">
    <property type="nucleotide sequence ID" value="NZ_CP046475.1"/>
</dbReference>
<dbReference type="GeneID" id="59163571"/>
<evidence type="ECO:0008006" key="4">
    <source>
        <dbReference type="Google" id="ProtNLM"/>
    </source>
</evidence>
<evidence type="ECO:0000313" key="3">
    <source>
        <dbReference type="Proteomes" id="UP000271708"/>
    </source>
</evidence>
<gene>
    <name evidence="2" type="ORF">EEW87_17725</name>
</gene>
<evidence type="ECO:0000256" key="1">
    <source>
        <dbReference type="SAM" id="MobiDB-lite"/>
    </source>
</evidence>
<geneLocation type="plasmid" evidence="2">
    <name>unnamed</name>
</geneLocation>
<reference evidence="2 3" key="1">
    <citation type="submission" date="2019-11" db="EMBL/GenBank/DDBJ databases">
        <title>Complete Genome Sequence of Janibacter melonis M714.</title>
        <authorList>
            <person name="Zhao Q."/>
        </authorList>
    </citation>
    <scope>NUCLEOTIDE SEQUENCE [LARGE SCALE GENOMIC DNA]</scope>
    <source>
        <strain evidence="2 3">M714</strain>
        <plasmid evidence="2 3">unnamed</plasmid>
    </source>
</reference>
<feature type="compositionally biased region" description="Basic and acidic residues" evidence="1">
    <location>
        <begin position="17"/>
        <end position="26"/>
    </location>
</feature>
<dbReference type="AlphaFoldDB" id="A0A650GFT2"/>
<accession>A0A650GFT2</accession>
<protein>
    <recommendedName>
        <fullName evidence="4">Plasmid mobilization relaxosome protein MobC</fullName>
    </recommendedName>
</protein>
<feature type="region of interest" description="Disordered" evidence="1">
    <location>
        <begin position="1"/>
        <end position="27"/>
    </location>
</feature>
<organism evidence="2 3">
    <name type="scientific">Janibacter melonis</name>
    <dbReference type="NCBI Taxonomy" id="262209"/>
    <lineage>
        <taxon>Bacteria</taxon>
        <taxon>Bacillati</taxon>
        <taxon>Actinomycetota</taxon>
        <taxon>Actinomycetes</taxon>
        <taxon>Micrococcales</taxon>
        <taxon>Intrasporangiaceae</taxon>
        <taxon>Janibacter</taxon>
    </lineage>
</organism>
<evidence type="ECO:0000313" key="2">
    <source>
        <dbReference type="EMBL" id="QGX08845.1"/>
    </source>
</evidence>
<sequence length="141" mass="15442">MAAEQSPRRKAPGRRRANSDEPRDNRIGLSCTDEELSMLFGLAAVHNISIQNLLMRSALAGDSQNAARTAELVSELRDTRQLFSVATNLLNQLAKVANSTGSVPAQLDDALRVLERGQGQVQDLLDDFGERWNDKGKRGPT</sequence>
<keyword evidence="2" id="KW-0614">Plasmid</keyword>